<evidence type="ECO:0000256" key="1">
    <source>
        <dbReference type="SAM" id="MobiDB-lite"/>
    </source>
</evidence>
<dbReference type="InterPro" id="IPR058882">
    <property type="entry name" value="PglZ_C"/>
</dbReference>
<feature type="domain" description="Alkaline phosphatase-like protein PglZ N-terminal" evidence="3">
    <location>
        <begin position="23"/>
        <end position="112"/>
    </location>
</feature>
<evidence type="ECO:0000313" key="6">
    <source>
        <dbReference type="Proteomes" id="UP001597260"/>
    </source>
</evidence>
<dbReference type="Proteomes" id="UP001597260">
    <property type="component" value="Unassembled WGS sequence"/>
</dbReference>
<feature type="domain" description="Alkaline phosphatase-like protein PglZ C-terminal" evidence="4">
    <location>
        <begin position="851"/>
        <end position="950"/>
    </location>
</feature>
<proteinExistence type="predicted"/>
<dbReference type="InterPro" id="IPR058880">
    <property type="entry name" value="PglZ_N"/>
</dbReference>
<dbReference type="InterPro" id="IPR047992">
    <property type="entry name" value="BREX_PglZ"/>
</dbReference>
<dbReference type="Pfam" id="PF25862">
    <property type="entry name" value="PglZ_1st"/>
    <property type="match status" value="1"/>
</dbReference>
<feature type="region of interest" description="Disordered" evidence="1">
    <location>
        <begin position="794"/>
        <end position="833"/>
    </location>
</feature>
<accession>A0ABW3YAD7</accession>
<comment type="caution">
    <text evidence="5">The sequence shown here is derived from an EMBL/GenBank/DDBJ whole genome shotgun (WGS) entry which is preliminary data.</text>
</comment>
<dbReference type="NCBIfam" id="NF033446">
    <property type="entry name" value="BREX_PglZ_2"/>
    <property type="match status" value="1"/>
</dbReference>
<dbReference type="Pfam" id="PF08665">
    <property type="entry name" value="PglZ"/>
    <property type="match status" value="1"/>
</dbReference>
<dbReference type="InterPro" id="IPR058881">
    <property type="entry name" value="PglZ_2nd"/>
</dbReference>
<dbReference type="RefSeq" id="WP_377568011.1">
    <property type="nucleotide sequence ID" value="NZ_JBHTMP010000007.1"/>
</dbReference>
<gene>
    <name evidence="5" type="primary">pglZ</name>
    <name evidence="5" type="ORF">ACFQ4H_06445</name>
</gene>
<evidence type="ECO:0000313" key="5">
    <source>
        <dbReference type="EMBL" id="MFD1320728.1"/>
    </source>
</evidence>
<evidence type="ECO:0000259" key="2">
    <source>
        <dbReference type="Pfam" id="PF25861"/>
    </source>
</evidence>
<protein>
    <submittedName>
        <fullName evidence="5">BREX-2 system phosphatase PglZ</fullName>
    </submittedName>
</protein>
<keyword evidence="6" id="KW-1185">Reference proteome</keyword>
<dbReference type="EMBL" id="JBHTMP010000007">
    <property type="protein sequence ID" value="MFD1320728.1"/>
    <property type="molecule type" value="Genomic_DNA"/>
</dbReference>
<feature type="domain" description="Alkaline phosphatase-like protein PglZ second" evidence="2">
    <location>
        <begin position="184"/>
        <end position="348"/>
    </location>
</feature>
<reference evidence="6" key="1">
    <citation type="journal article" date="2019" name="Int. J. Syst. Evol. Microbiol.">
        <title>The Global Catalogue of Microorganisms (GCM) 10K type strain sequencing project: providing services to taxonomists for standard genome sequencing and annotation.</title>
        <authorList>
            <consortium name="The Broad Institute Genomics Platform"/>
            <consortium name="The Broad Institute Genome Sequencing Center for Infectious Disease"/>
            <person name="Wu L."/>
            <person name="Ma J."/>
        </authorList>
    </citation>
    <scope>NUCLEOTIDE SEQUENCE [LARGE SCALE GENOMIC DNA]</scope>
    <source>
        <strain evidence="6">JCM 31037</strain>
    </source>
</reference>
<name>A0ABW3YAD7_9ACTN</name>
<evidence type="ECO:0000259" key="4">
    <source>
        <dbReference type="Pfam" id="PF25863"/>
    </source>
</evidence>
<dbReference type="SUPFAM" id="SSF53649">
    <property type="entry name" value="Alkaline phosphatase-like"/>
    <property type="match status" value="1"/>
</dbReference>
<dbReference type="InterPro" id="IPR017850">
    <property type="entry name" value="Alkaline_phosphatase_core_sf"/>
</dbReference>
<dbReference type="Pfam" id="PF25863">
    <property type="entry name" value="PglZ_C"/>
    <property type="match status" value="1"/>
</dbReference>
<evidence type="ECO:0000259" key="3">
    <source>
        <dbReference type="Pfam" id="PF25862"/>
    </source>
</evidence>
<organism evidence="5 6">
    <name type="scientific">Micromonospora sonneratiae</name>
    <dbReference type="NCBI Taxonomy" id="1184706"/>
    <lineage>
        <taxon>Bacteria</taxon>
        <taxon>Bacillati</taxon>
        <taxon>Actinomycetota</taxon>
        <taxon>Actinomycetes</taxon>
        <taxon>Micromonosporales</taxon>
        <taxon>Micromonosporaceae</taxon>
        <taxon>Micromonospora</taxon>
    </lineage>
</organism>
<dbReference type="Pfam" id="PF25861">
    <property type="entry name" value="PglZ_2nd"/>
    <property type="match status" value="1"/>
</dbReference>
<sequence length="956" mass="102421">MIVTASSSHALPVNPHTLAQRIERRLRAHRRGGKPEPVLLVSAAPVWPYDPILPVNDTLRVRVVPCISTLAIWEQLAESHELPTAILTDLPEEELGIGILSRVHRRRIVSMDPWTLITEAFGAQQLDPRLKELSWAGRALVEATPPGGWPRLPGIVLQRDTALRHLAVERLQLAQLGTASEDVDPSSLLRWSAAPVAPQSLATLSEAERTGLLDWLTSEFGPAVRVMAALHEVGHVTDTLPLGLVCEALWAADDPDSLRAQGRVDQYLGGIHLDPDTIASFAATANRTMVGLLTTALGRENIRAAARDSGFQRGGGEADPRQLAHSVLDRAEELLLGFAATGAAHHSDILRSSFTHRLGEAAQALNLAAKGGATPETLTAAGQAIDHLANHHLAAHYPHRVQRAEMALRLARWLAEPAPAPLGVAEGVGRQIEQWSWVDLALDHVWTGEDAHAGLAAAYKLIHDQALRRRRELDRAFAVHLATWTGSGGKPGDLLTVETVLPRVVAPLVQEGNRPVLVVVIDGMTAAIAADLGDQLAKQGWLEYDPLASRPGRKTDARRRGVVAALPTVTTVSRASLLAGALRTGGQSEERSAFEGNPLWQGRPAKLFHKSTLQGEAGEVLSDKVIRALSDPRTVVGVVVNTVDDGLRYGRESADAGWRIDNLGVLRALLDYARYQGRAVILTSDHGHIPEREGVLRSVVEPVSARHRTDPAPATDGEVELAGPRVVTDGGRVIALWDPQARYLPRQAGYHGGASLAEVTVPLLALLPLGAAAPSGWRLLGPQHPHWWSTTVEEAAGSAGVSTQPAKPAPVRRSDAKRSSPATTGTPLFELPTEAPTALAAPAAQTSADEPDGLVNALIASEIFEAQHSLTPRKMAISKIRGALTALVDANGILPTVLVAEKAGEQPARATGFVTTLQRIFNVDNFPILSLIDDGRTVRLDMALLREQFQLPGGRS</sequence>